<proteinExistence type="predicted"/>
<evidence type="ECO:0000313" key="2">
    <source>
        <dbReference type="Proteomes" id="UP000031829"/>
    </source>
</evidence>
<dbReference type="HOGENOM" id="CLU_211892_0_0_9"/>
<evidence type="ECO:0000313" key="1">
    <source>
        <dbReference type="EMBL" id="AJI24956.1"/>
    </source>
</evidence>
<dbReference type="AlphaFoldDB" id="A0A0B6ANA3"/>
<dbReference type="GeneID" id="93646234"/>
<dbReference type="RefSeq" id="WP_155720773.1">
    <property type="nucleotide sequence ID" value="NZ_BCVB01000021.1"/>
</dbReference>
<gene>
    <name evidence="1" type="ORF">BG04_1459</name>
</gene>
<accession>A0A0B6ANA3</accession>
<sequence>MSKRVRFSIVIEDPHQLEVGAGIKQDGLFLIVTKITKVEFVASRAVLVSGYATK</sequence>
<dbReference type="KEGG" id="bmeg:BG04_1459"/>
<reference evidence="1 2" key="1">
    <citation type="journal article" date="2015" name="Genome Announc.">
        <title>Complete genome sequences for 35 biothreat assay-relevant bacillus species.</title>
        <authorList>
            <person name="Johnson S.L."/>
            <person name="Daligault H.E."/>
            <person name="Davenport K.W."/>
            <person name="Jaissle J."/>
            <person name="Frey K.G."/>
            <person name="Ladner J.T."/>
            <person name="Broomall S.M."/>
            <person name="Bishop-Lilly K.A."/>
            <person name="Bruce D.C."/>
            <person name="Gibbons H.S."/>
            <person name="Coyne S.R."/>
            <person name="Lo C.C."/>
            <person name="Meincke L."/>
            <person name="Munk A.C."/>
            <person name="Koroleva G.I."/>
            <person name="Rosenzweig C.N."/>
            <person name="Palacios G.F."/>
            <person name="Redden C.L."/>
            <person name="Minogue T.D."/>
            <person name="Chain P.S."/>
        </authorList>
    </citation>
    <scope>NUCLEOTIDE SEQUENCE [LARGE SCALE GENOMIC DNA]</scope>
    <source>
        <strain evidence="2">ATCC 14581 / DSM 32 / JCM 2506 / NBRC 15308 / NCIMB 9376 / NCTC 10342 / NRRL B-14308 / VKM B-512</strain>
    </source>
</reference>
<dbReference type="EMBL" id="CP009920">
    <property type="protein sequence ID" value="AJI24956.1"/>
    <property type="molecule type" value="Genomic_DNA"/>
</dbReference>
<name>A0A0B6ANA3_PRIM2</name>
<organism evidence="1 2">
    <name type="scientific">Priestia megaterium (strain ATCC 14581 / DSM 32 / CCUG 1817 / JCM 2506 / NBRC 15308 / NCIMB 9376 / NCTC 10342 / NRRL B-14308 / VKM B-512 / Ford 19)</name>
    <name type="common">Bacillus megaterium</name>
    <dbReference type="NCBI Taxonomy" id="1348623"/>
    <lineage>
        <taxon>Bacteria</taxon>
        <taxon>Bacillati</taxon>
        <taxon>Bacillota</taxon>
        <taxon>Bacilli</taxon>
        <taxon>Bacillales</taxon>
        <taxon>Bacillaceae</taxon>
        <taxon>Priestia</taxon>
    </lineage>
</organism>
<dbReference type="Proteomes" id="UP000031829">
    <property type="component" value="Chromosome"/>
</dbReference>
<protein>
    <submittedName>
        <fullName evidence="1">Uncharacterized protein</fullName>
    </submittedName>
</protein>